<evidence type="ECO:0000259" key="4">
    <source>
        <dbReference type="Pfam" id="PF00733"/>
    </source>
</evidence>
<dbReference type="SUPFAM" id="SSF56235">
    <property type="entry name" value="N-terminal nucleophile aminohydrolases (Ntn hydrolases)"/>
    <property type="match status" value="1"/>
</dbReference>
<keyword evidence="3" id="KW-0315">Glutamine amidotransferase</keyword>
<reference evidence="6" key="1">
    <citation type="submission" date="2020-11" db="EMBL/GenBank/DDBJ databases">
        <authorList>
            <person name="Whiteford S."/>
        </authorList>
    </citation>
    <scope>NUCLEOTIDE SEQUENCE</scope>
</reference>
<accession>A0A8S4DK05</accession>
<evidence type="ECO:0000256" key="2">
    <source>
        <dbReference type="ARBA" id="ARBA00022888"/>
    </source>
</evidence>
<evidence type="ECO:0000259" key="5">
    <source>
        <dbReference type="Pfam" id="PF13537"/>
    </source>
</evidence>
<evidence type="ECO:0000313" key="6">
    <source>
        <dbReference type="EMBL" id="CAG9098104.1"/>
    </source>
</evidence>
<sequence>MCGIFCEVNFGFCNMCTGQNTVKNDDVIISRVKNRGPNSTKELQLQVRNEENMLNFIGSVLWMQGVELCPQPLETNSGVLLFNGDIFDCTWDKTICDTQLIMDKLNEADSCKKQVLKALHTLKGPFSLIYYDKINCELYFTRDRIGRSSLLFHKNNESIIISSVLGRQYKCIEVPATYIHVLNLNSNRIECHSWGKNQMKEYKLSSWINTLQEQQSRPDEDFTISVDDTQELGQENIINAIENVAQDNTSCKLTIMRNILNIPTIMHTVEKLTQLLEKSVKIRLETQPKKCKDCLNSTSKCNHCTVGILFSGGLDCTILAFLADKYVDKDQPIDLINVAFSKDDHNANYDVPDRLTGKQSLKELQKICVSRKWVFREVNITKNEFQELQKSTIADLVHPRQTILDESLGTALWFAARGRDDSGVSPCRILLLGSGADELFGGYSRHRNAFKYHGWPGLHKELMLDWQRISFRNLARDNRVICDHGRQPRMPYLDEDFTNYVLGLKPWLKCFPSVQLGPGVGDKLMLRLVAFHLGLIEVSTFPKRALQFGSRIANKKEKGSDVSMNFIDL</sequence>
<dbReference type="Pfam" id="PF13537">
    <property type="entry name" value="GATase_7"/>
    <property type="match status" value="1"/>
</dbReference>
<dbReference type="InterPro" id="IPR017932">
    <property type="entry name" value="GATase_2_dom"/>
</dbReference>
<name>A0A8S4DK05_PLUXY</name>
<dbReference type="InterPro" id="IPR014729">
    <property type="entry name" value="Rossmann-like_a/b/a_fold"/>
</dbReference>
<organism evidence="6 7">
    <name type="scientific">Plutella xylostella</name>
    <name type="common">Diamondback moth</name>
    <name type="synonym">Plutella maculipennis</name>
    <dbReference type="NCBI Taxonomy" id="51655"/>
    <lineage>
        <taxon>Eukaryota</taxon>
        <taxon>Metazoa</taxon>
        <taxon>Ecdysozoa</taxon>
        <taxon>Arthropoda</taxon>
        <taxon>Hexapoda</taxon>
        <taxon>Insecta</taxon>
        <taxon>Pterygota</taxon>
        <taxon>Neoptera</taxon>
        <taxon>Endopterygota</taxon>
        <taxon>Lepidoptera</taxon>
        <taxon>Glossata</taxon>
        <taxon>Ditrysia</taxon>
        <taxon>Yponomeutoidea</taxon>
        <taxon>Plutellidae</taxon>
        <taxon>Plutella</taxon>
    </lineage>
</organism>
<evidence type="ECO:0000256" key="1">
    <source>
        <dbReference type="ARBA" id="ARBA00022605"/>
    </source>
</evidence>
<dbReference type="Proteomes" id="UP000653454">
    <property type="component" value="Unassembled WGS sequence"/>
</dbReference>
<feature type="domain" description="Asparagine synthetase" evidence="4">
    <location>
        <begin position="305"/>
        <end position="452"/>
    </location>
</feature>
<gene>
    <name evidence="6" type="ORF">PLXY2_LOCUS2209</name>
</gene>
<dbReference type="EMBL" id="CAJHNJ030000005">
    <property type="protein sequence ID" value="CAG9098104.1"/>
    <property type="molecule type" value="Genomic_DNA"/>
</dbReference>
<dbReference type="CDD" id="cd01991">
    <property type="entry name" value="Asn_synthase_B_C"/>
    <property type="match status" value="1"/>
</dbReference>
<protein>
    <submittedName>
        <fullName evidence="6">(diamondback moth) hypothetical protein</fullName>
    </submittedName>
</protein>
<proteinExistence type="predicted"/>
<dbReference type="SUPFAM" id="SSF52402">
    <property type="entry name" value="Adenine nucleotide alpha hydrolases-like"/>
    <property type="match status" value="1"/>
</dbReference>
<dbReference type="InterPro" id="IPR051857">
    <property type="entry name" value="Asn_synthetase_domain"/>
</dbReference>
<dbReference type="GO" id="GO:0004066">
    <property type="term" value="F:asparagine synthase (glutamine-hydrolyzing) activity"/>
    <property type="evidence" value="ECO:0007669"/>
    <property type="project" value="InterPro"/>
</dbReference>
<dbReference type="AlphaFoldDB" id="A0A8S4DK05"/>
<dbReference type="PANTHER" id="PTHR45937:SF1">
    <property type="entry name" value="ASPARAGINE SYNTHETASE DOMAIN-CONTAINING PROTEIN 1"/>
    <property type="match status" value="1"/>
</dbReference>
<evidence type="ECO:0000256" key="3">
    <source>
        <dbReference type="ARBA" id="ARBA00022962"/>
    </source>
</evidence>
<feature type="domain" description="Glutamine amidotransferase type-2" evidence="5">
    <location>
        <begin position="93"/>
        <end position="164"/>
    </location>
</feature>
<comment type="caution">
    <text evidence="6">The sequence shown here is derived from an EMBL/GenBank/DDBJ whole genome shotgun (WGS) entry which is preliminary data.</text>
</comment>
<dbReference type="InterPro" id="IPR029055">
    <property type="entry name" value="Ntn_hydrolases_N"/>
</dbReference>
<keyword evidence="1" id="KW-0028">Amino-acid biosynthesis</keyword>
<dbReference type="GO" id="GO:0006529">
    <property type="term" value="P:asparagine biosynthetic process"/>
    <property type="evidence" value="ECO:0007669"/>
    <property type="project" value="UniProtKB-KW"/>
</dbReference>
<keyword evidence="7" id="KW-1185">Reference proteome</keyword>
<evidence type="ECO:0000313" key="7">
    <source>
        <dbReference type="Proteomes" id="UP000653454"/>
    </source>
</evidence>
<dbReference type="Gene3D" id="3.60.20.10">
    <property type="entry name" value="Glutamine Phosphoribosylpyrophosphate, subunit 1, domain 1"/>
    <property type="match status" value="1"/>
</dbReference>
<dbReference type="Pfam" id="PF00733">
    <property type="entry name" value="Asn_synthase"/>
    <property type="match status" value="2"/>
</dbReference>
<dbReference type="Gene3D" id="3.40.50.620">
    <property type="entry name" value="HUPs"/>
    <property type="match status" value="1"/>
</dbReference>
<feature type="domain" description="Asparagine synthetase" evidence="4">
    <location>
        <begin position="453"/>
        <end position="512"/>
    </location>
</feature>
<dbReference type="PANTHER" id="PTHR45937">
    <property type="entry name" value="ASPARAGINE SYNTHETASE DOMAIN-CONTAINING PROTEIN 1"/>
    <property type="match status" value="1"/>
</dbReference>
<dbReference type="InterPro" id="IPR001962">
    <property type="entry name" value="Asn_synthase"/>
</dbReference>
<keyword evidence="2" id="KW-0061">Asparagine biosynthesis</keyword>